<organism evidence="11 12">
    <name type="scientific">Podospora didyma</name>
    <dbReference type="NCBI Taxonomy" id="330526"/>
    <lineage>
        <taxon>Eukaryota</taxon>
        <taxon>Fungi</taxon>
        <taxon>Dikarya</taxon>
        <taxon>Ascomycota</taxon>
        <taxon>Pezizomycotina</taxon>
        <taxon>Sordariomycetes</taxon>
        <taxon>Sordariomycetidae</taxon>
        <taxon>Sordariales</taxon>
        <taxon>Podosporaceae</taxon>
        <taxon>Podospora</taxon>
    </lineage>
</organism>
<dbReference type="InterPro" id="IPR027417">
    <property type="entry name" value="P-loop_NTPase"/>
</dbReference>
<evidence type="ECO:0000313" key="11">
    <source>
        <dbReference type="EMBL" id="KAK3385407.1"/>
    </source>
</evidence>
<dbReference type="Pfam" id="PF00664">
    <property type="entry name" value="ABC_membrane"/>
    <property type="match status" value="2"/>
</dbReference>
<keyword evidence="6 8" id="KW-0472">Membrane</keyword>
<dbReference type="EMBL" id="JAULSW010000004">
    <property type="protein sequence ID" value="KAK3385407.1"/>
    <property type="molecule type" value="Genomic_DNA"/>
</dbReference>
<keyword evidence="3" id="KW-0547">Nucleotide-binding</keyword>
<name>A0AAE0NPN8_9PEZI</name>
<dbReference type="Proteomes" id="UP001285441">
    <property type="component" value="Unassembled WGS sequence"/>
</dbReference>
<keyword evidence="2 8" id="KW-0812">Transmembrane</keyword>
<dbReference type="InterPro" id="IPR011527">
    <property type="entry name" value="ABC1_TM_dom"/>
</dbReference>
<feature type="region of interest" description="Disordered" evidence="7">
    <location>
        <begin position="1489"/>
        <end position="1510"/>
    </location>
</feature>
<dbReference type="GO" id="GO:0090374">
    <property type="term" value="P:oligopeptide export from mitochondrion"/>
    <property type="evidence" value="ECO:0007669"/>
    <property type="project" value="TreeGrafter"/>
</dbReference>
<evidence type="ECO:0000256" key="5">
    <source>
        <dbReference type="ARBA" id="ARBA00022989"/>
    </source>
</evidence>
<dbReference type="PANTHER" id="PTHR43394:SF15">
    <property type="entry name" value="ALPHA-FACTOR-TRANSPORTING ATPASE"/>
    <property type="match status" value="1"/>
</dbReference>
<feature type="transmembrane region" description="Helical" evidence="8">
    <location>
        <begin position="302"/>
        <end position="321"/>
    </location>
</feature>
<feature type="transmembrane region" description="Helical" evidence="8">
    <location>
        <begin position="107"/>
        <end position="134"/>
    </location>
</feature>
<comment type="caution">
    <text evidence="11">The sequence shown here is derived from an EMBL/GenBank/DDBJ whole genome shotgun (WGS) entry which is preliminary data.</text>
</comment>
<accession>A0AAE0NPN8</accession>
<dbReference type="PROSITE" id="PS00211">
    <property type="entry name" value="ABC_TRANSPORTER_1"/>
    <property type="match status" value="1"/>
</dbReference>
<dbReference type="GO" id="GO:0015421">
    <property type="term" value="F:ABC-type oligopeptide transporter activity"/>
    <property type="evidence" value="ECO:0007669"/>
    <property type="project" value="TreeGrafter"/>
</dbReference>
<feature type="transmembrane region" description="Helical" evidence="8">
    <location>
        <begin position="61"/>
        <end position="87"/>
    </location>
</feature>
<protein>
    <submittedName>
        <fullName evidence="11">P-loop containing nucleoside triphosphate hydrolase protein</fullName>
    </submittedName>
</protein>
<dbReference type="InterPro" id="IPR039421">
    <property type="entry name" value="Type_1_exporter"/>
</dbReference>
<reference evidence="11" key="2">
    <citation type="submission" date="2023-06" db="EMBL/GenBank/DDBJ databases">
        <authorList>
            <consortium name="Lawrence Berkeley National Laboratory"/>
            <person name="Haridas S."/>
            <person name="Hensen N."/>
            <person name="Bonometti L."/>
            <person name="Westerberg I."/>
            <person name="Brannstrom I.O."/>
            <person name="Guillou S."/>
            <person name="Cros-Aarteil S."/>
            <person name="Calhoun S."/>
            <person name="Kuo A."/>
            <person name="Mondo S."/>
            <person name="Pangilinan J."/>
            <person name="Riley R."/>
            <person name="LaButti K."/>
            <person name="Andreopoulos B."/>
            <person name="Lipzen A."/>
            <person name="Chen C."/>
            <person name="Yanf M."/>
            <person name="Daum C."/>
            <person name="Ng V."/>
            <person name="Clum A."/>
            <person name="Steindorff A."/>
            <person name="Ohm R."/>
            <person name="Martin F."/>
            <person name="Silar P."/>
            <person name="Natvig D."/>
            <person name="Lalanne C."/>
            <person name="Gautier V."/>
            <person name="Ament-velasquez S.L."/>
            <person name="Kruys A."/>
            <person name="Hutchinson M.I."/>
            <person name="Powell A.J."/>
            <person name="Barry K."/>
            <person name="Miller A.N."/>
            <person name="Grigoriev I.V."/>
            <person name="Debuchy R."/>
            <person name="Gladieux P."/>
            <person name="Thoren M.H."/>
            <person name="Johannesson H."/>
        </authorList>
    </citation>
    <scope>NUCLEOTIDE SEQUENCE</scope>
    <source>
        <strain evidence="11">CBS 232.78</strain>
    </source>
</reference>
<feature type="region of interest" description="Disordered" evidence="7">
    <location>
        <begin position="1551"/>
        <end position="1583"/>
    </location>
</feature>
<dbReference type="PROSITE" id="PS50893">
    <property type="entry name" value="ABC_TRANSPORTER_2"/>
    <property type="match status" value="2"/>
</dbReference>
<evidence type="ECO:0000313" key="12">
    <source>
        <dbReference type="Proteomes" id="UP001285441"/>
    </source>
</evidence>
<proteinExistence type="predicted"/>
<feature type="transmembrane region" description="Helical" evidence="8">
    <location>
        <begin position="214"/>
        <end position="234"/>
    </location>
</feature>
<dbReference type="GO" id="GO:0005524">
    <property type="term" value="F:ATP binding"/>
    <property type="evidence" value="ECO:0007669"/>
    <property type="project" value="UniProtKB-KW"/>
</dbReference>
<reference evidence="11" key="1">
    <citation type="journal article" date="2023" name="Mol. Phylogenet. Evol.">
        <title>Genome-scale phylogeny and comparative genomics of the fungal order Sordariales.</title>
        <authorList>
            <person name="Hensen N."/>
            <person name="Bonometti L."/>
            <person name="Westerberg I."/>
            <person name="Brannstrom I.O."/>
            <person name="Guillou S."/>
            <person name="Cros-Aarteil S."/>
            <person name="Calhoun S."/>
            <person name="Haridas S."/>
            <person name="Kuo A."/>
            <person name="Mondo S."/>
            <person name="Pangilinan J."/>
            <person name="Riley R."/>
            <person name="LaButti K."/>
            <person name="Andreopoulos B."/>
            <person name="Lipzen A."/>
            <person name="Chen C."/>
            <person name="Yan M."/>
            <person name="Daum C."/>
            <person name="Ng V."/>
            <person name="Clum A."/>
            <person name="Steindorff A."/>
            <person name="Ohm R.A."/>
            <person name="Martin F."/>
            <person name="Silar P."/>
            <person name="Natvig D.O."/>
            <person name="Lalanne C."/>
            <person name="Gautier V."/>
            <person name="Ament-Velasquez S.L."/>
            <person name="Kruys A."/>
            <person name="Hutchinson M.I."/>
            <person name="Powell A.J."/>
            <person name="Barry K."/>
            <person name="Miller A.N."/>
            <person name="Grigoriev I.V."/>
            <person name="Debuchy R."/>
            <person name="Gladieux P."/>
            <person name="Hiltunen Thoren M."/>
            <person name="Johannesson H."/>
        </authorList>
    </citation>
    <scope>NUCLEOTIDE SEQUENCE</scope>
    <source>
        <strain evidence="11">CBS 232.78</strain>
    </source>
</reference>
<feature type="domain" description="ABC transmembrane type-1" evidence="10">
    <location>
        <begin position="840"/>
        <end position="1125"/>
    </location>
</feature>
<evidence type="ECO:0000256" key="7">
    <source>
        <dbReference type="SAM" id="MobiDB-lite"/>
    </source>
</evidence>
<feature type="transmembrane region" description="Helical" evidence="8">
    <location>
        <begin position="839"/>
        <end position="860"/>
    </location>
</feature>
<sequence>MESPSAHCGANIWPANKEADFFGDAVVNVEQPSVTKDVVPVTQKSSFKDLFAFTQRSHISIIICAFVTAALVAAGKTAFAILLGKIFDVVSRFGALLLTSQEFISEISQWALYLTLLGFGVWLSASLDATLWVITGELRARAARNSLFASLLKKTTQWYDSQESGMSSLMVGIQTQIRELQTATSQTLGFLISDIFVFGACIIVAFFYSYKLTLVMLATGIPSALILWSISRFLDPAIEAQKRELAEATKHVTAATTAIDLVKVYNGADHEAFRFTSAIRRSAKYYSRQVLCNCGQMAYIKLWMIMLFVIGFYFAVVLVIWGDLTPGNALTTFYSALIAFQSLERLGPQWLVLAKGMAAGQLLHALVSEIEDGQIDNIAGLGRPLRCCGEIRMGNVSFAYPSNPTQAVLSPSNFQFYASDLTFVVGRSGSGKSTLANLLLRFYEPLTGIITVDGNPIQSMDLEWVRENITLVQQSSILFNDTFFKNVAFGAPNPDLVPVEDVKEACNMALLQSTISGMPDGLETMVGPGGHSLSGGQRQRLALARAKLRDSPVLILDEITSGLDPVSRSMIMEAIRLWRKDKTTIIITHEVGQIEDNDYVYVLEDGDVVQEGFRKNLAETSDGLFATLLASADEAFSPRHSGSIREYEKQEYASEDDHSIVEGRYERFLHALSINNRPHSGVFHHRSWMVEPINPITNDRRRFASKSPNAFRGPSWSRSRSVSRRRSLSRHDTARRTARSREPTNPLGHDSTASMEIITQMGLETQKKRRELPQRRNAAAMDSDASLDSLELFFLERLAKGKDKKKEMDGKSREKRLPSLKSILRTLWPTLDGKGKFQLVLGVFLCLVVSGSTPVFSYIFAQLLASFWVPENQQEVGSRWAKLLAIVAAVDASATFFAYFFMERVGQKWVNTLRAEAIRRILNQPKAWFDKASHSPARITQCLDRNAEEMRKLVGMFVPILLIITCMISASLVWALIIRWDLTLVTLAGLPVTIIAARGNSVVSDKWESICDGAAAKTNAIFTETFSNIKVVRALTLESYFTTKHQHSAATTYCLGLKRAVFVGVFCGLYQAMSFFMTALVFYYGSKLLSEGVTTVTDVLKVINLVLFSLSSSVAMLGNLPQIAAAKTTAIQMLHFANLDHSASHEAQGTTRVTTPLPVRMTNLCFAYPGAPKTLVLRSVNLQIDPGTCTAIVGASGCGKSTIAALLLGLYEPLASSNANPTDEISIAYDPNLSPTAEGPELMIIPPTPVREAASASSPTVRRQGDEIIYPSYPPPDEKTGAAAAPLAFCSLPSSSILTTSLRSFIGYVPQHPFLFPCSVRDNIVYGLPEYATALRAQANIDRAARAAGIHDFIISLPQGYDTLVGEGGMQVSGGQAQRLGIARALVRRPKLLVMDEPTSALDATAAEAVRKVVRGLVDGVMGREEDDMAVVVITHSKEMMRIADRLVMMDQGTVVEVGNRGYDELVAQGGKFAQLVGGGGVLNPTSAAGGIHKYGQSSSPPPRKRGQKMQRVKVSAAGVVERGRKLHHESSVRRLNANREVTLRRLEGMEVSPFVEEDEEGGVGLSSMRVSSPTLSEDGPRF</sequence>
<evidence type="ECO:0000256" key="6">
    <source>
        <dbReference type="ARBA" id="ARBA00023136"/>
    </source>
</evidence>
<dbReference type="SUPFAM" id="SSF90123">
    <property type="entry name" value="ABC transporter transmembrane region"/>
    <property type="match status" value="2"/>
</dbReference>
<evidence type="ECO:0000256" key="8">
    <source>
        <dbReference type="SAM" id="Phobius"/>
    </source>
</evidence>
<feature type="transmembrane region" description="Helical" evidence="8">
    <location>
        <begin position="953"/>
        <end position="976"/>
    </location>
</feature>
<dbReference type="SMART" id="SM00382">
    <property type="entry name" value="AAA"/>
    <property type="match status" value="2"/>
</dbReference>
<dbReference type="CDD" id="cd18577">
    <property type="entry name" value="ABC_6TM_Pgp_ABCB1_D1_like"/>
    <property type="match status" value="1"/>
</dbReference>
<dbReference type="PANTHER" id="PTHR43394">
    <property type="entry name" value="ATP-DEPENDENT PERMEASE MDL1, MITOCHONDRIAL"/>
    <property type="match status" value="1"/>
</dbReference>
<feature type="transmembrane region" description="Helical" evidence="8">
    <location>
        <begin position="1060"/>
        <end position="1082"/>
    </location>
</feature>
<feature type="transmembrane region" description="Helical" evidence="8">
    <location>
        <begin position="880"/>
        <end position="901"/>
    </location>
</feature>
<dbReference type="InterPro" id="IPR036640">
    <property type="entry name" value="ABC1_TM_sf"/>
</dbReference>
<keyword evidence="4" id="KW-0067">ATP-binding</keyword>
<evidence type="ECO:0000256" key="1">
    <source>
        <dbReference type="ARBA" id="ARBA00004141"/>
    </source>
</evidence>
<dbReference type="CDD" id="cd18578">
    <property type="entry name" value="ABC_6TM_Pgp_ABCB1_D2_like"/>
    <property type="match status" value="1"/>
</dbReference>
<dbReference type="Gene3D" id="1.20.1560.10">
    <property type="entry name" value="ABC transporter type 1, transmembrane domain"/>
    <property type="match status" value="2"/>
</dbReference>
<keyword evidence="5 8" id="KW-1133">Transmembrane helix</keyword>
<dbReference type="GO" id="GO:0005743">
    <property type="term" value="C:mitochondrial inner membrane"/>
    <property type="evidence" value="ECO:0007669"/>
    <property type="project" value="TreeGrafter"/>
</dbReference>
<keyword evidence="11" id="KW-0378">Hydrolase</keyword>
<dbReference type="InterPro" id="IPR017871">
    <property type="entry name" value="ABC_transporter-like_CS"/>
</dbReference>
<feature type="compositionally biased region" description="Basic and acidic residues" evidence="7">
    <location>
        <begin position="729"/>
        <end position="742"/>
    </location>
</feature>
<evidence type="ECO:0000256" key="2">
    <source>
        <dbReference type="ARBA" id="ARBA00022692"/>
    </source>
</evidence>
<gene>
    <name evidence="11" type="ORF">B0H63DRAFT_182428</name>
</gene>
<keyword evidence="12" id="KW-1185">Reference proteome</keyword>
<feature type="domain" description="ABC transporter" evidence="9">
    <location>
        <begin position="391"/>
        <end position="630"/>
    </location>
</feature>
<evidence type="ECO:0000259" key="10">
    <source>
        <dbReference type="PROSITE" id="PS50929"/>
    </source>
</evidence>
<dbReference type="SUPFAM" id="SSF52540">
    <property type="entry name" value="P-loop containing nucleoside triphosphate hydrolases"/>
    <property type="match status" value="2"/>
</dbReference>
<dbReference type="PROSITE" id="PS50929">
    <property type="entry name" value="ABC_TM1F"/>
    <property type="match status" value="2"/>
</dbReference>
<dbReference type="Pfam" id="PF00005">
    <property type="entry name" value="ABC_tran"/>
    <property type="match status" value="3"/>
</dbReference>
<comment type="subcellular location">
    <subcellularLocation>
        <location evidence="1">Membrane</location>
        <topology evidence="1">Multi-pass membrane protein</topology>
    </subcellularLocation>
</comment>
<feature type="region of interest" description="Disordered" evidence="7">
    <location>
        <begin position="700"/>
        <end position="755"/>
    </location>
</feature>
<feature type="transmembrane region" description="Helical" evidence="8">
    <location>
        <begin position="188"/>
        <end position="208"/>
    </location>
</feature>
<dbReference type="InterPro" id="IPR003593">
    <property type="entry name" value="AAA+_ATPase"/>
</dbReference>
<dbReference type="InterPro" id="IPR003439">
    <property type="entry name" value="ABC_transporter-like_ATP-bd"/>
</dbReference>
<evidence type="ECO:0000259" key="9">
    <source>
        <dbReference type="PROSITE" id="PS50893"/>
    </source>
</evidence>
<evidence type="ECO:0000256" key="4">
    <source>
        <dbReference type="ARBA" id="ARBA00022840"/>
    </source>
</evidence>
<dbReference type="FunFam" id="3.40.50.300:FF:001471">
    <property type="entry name" value="P-loop containing nucleoside triphosphate hydrolase protein"/>
    <property type="match status" value="1"/>
</dbReference>
<feature type="domain" description="ABC transmembrane type-1" evidence="10">
    <location>
        <begin position="65"/>
        <end position="355"/>
    </location>
</feature>
<dbReference type="Gene3D" id="3.40.50.300">
    <property type="entry name" value="P-loop containing nucleotide triphosphate hydrolases"/>
    <property type="match status" value="2"/>
</dbReference>
<feature type="domain" description="ABC transporter" evidence="9">
    <location>
        <begin position="1159"/>
        <end position="1477"/>
    </location>
</feature>
<evidence type="ECO:0000256" key="3">
    <source>
        <dbReference type="ARBA" id="ARBA00022741"/>
    </source>
</evidence>
<dbReference type="GO" id="GO:0016887">
    <property type="term" value="F:ATP hydrolysis activity"/>
    <property type="evidence" value="ECO:0007669"/>
    <property type="project" value="InterPro"/>
</dbReference>